<dbReference type="EMBL" id="QYTV02000001">
    <property type="protein sequence ID" value="RST77497.1"/>
    <property type="molecule type" value="Genomic_DNA"/>
</dbReference>
<dbReference type="Pfam" id="PF11927">
    <property type="entry name" value="HODM_asu-like"/>
    <property type="match status" value="1"/>
</dbReference>
<proteinExistence type="predicted"/>
<evidence type="ECO:0000313" key="2">
    <source>
        <dbReference type="Proteomes" id="UP000287156"/>
    </source>
</evidence>
<protein>
    <submittedName>
        <fullName evidence="1">DUF3445 domain-containing protein</fullName>
    </submittedName>
</protein>
<sequence length="344" mass="40856">MKCSKRLEVKREEKQMFKSMYKSTNLDMFTFPFVNFKDKTYRYSNDLVALPEDKVNFMKITPEYEAQIKRKRILLDQQPDVRYQSFPHTMEMQWEFVELIIGLAVDKYPEHFSIEIDGDQWTFTNHILGETEKFTFGDESSLSLEPYDMIGRHFHHDYMLMVHRDDNFYLEVAQESVAALFSPNWNLGMSFNEIHAPVPFKNREGVHLADRVRKFLLTIEPGAPKTRVNWNLMAGRWDVNYETMDEWGPHRHQVTPENAGKLVHLRVEEQWFIRMPRSNAVLFVLDTMFLPLEDLVKRPDWLEITYYNLADIPEDMAEYKGMAPFLPQSVEYLKNLIESMKVAQ</sequence>
<name>A0A429Y7N8_9BACI</name>
<dbReference type="InterPro" id="IPR021848">
    <property type="entry name" value="HODM_asu-like"/>
</dbReference>
<gene>
    <name evidence="1" type="ORF">D4T97_003160</name>
</gene>
<dbReference type="OrthoDB" id="5242510at2"/>
<dbReference type="AlphaFoldDB" id="A0A429Y7N8"/>
<evidence type="ECO:0000313" key="1">
    <source>
        <dbReference type="EMBL" id="RST77497.1"/>
    </source>
</evidence>
<accession>A0A429Y7N8</accession>
<dbReference type="Proteomes" id="UP000287156">
    <property type="component" value="Unassembled WGS sequence"/>
</dbReference>
<organism evidence="1 2">
    <name type="scientific">Siminovitchia acidinfaciens</name>
    <dbReference type="NCBI Taxonomy" id="2321395"/>
    <lineage>
        <taxon>Bacteria</taxon>
        <taxon>Bacillati</taxon>
        <taxon>Bacillota</taxon>
        <taxon>Bacilli</taxon>
        <taxon>Bacillales</taxon>
        <taxon>Bacillaceae</taxon>
        <taxon>Siminovitchia</taxon>
    </lineage>
</organism>
<keyword evidence="2" id="KW-1185">Reference proteome</keyword>
<reference evidence="1" key="1">
    <citation type="submission" date="2018-12" db="EMBL/GenBank/DDBJ databases">
        <authorList>
            <person name="Sun L."/>
            <person name="Chen Z."/>
        </authorList>
    </citation>
    <scope>NUCLEOTIDE SEQUENCE [LARGE SCALE GENOMIC DNA]</scope>
    <source>
        <strain evidence="1">3-2-2</strain>
    </source>
</reference>
<comment type="caution">
    <text evidence="1">The sequence shown here is derived from an EMBL/GenBank/DDBJ whole genome shotgun (WGS) entry which is preliminary data.</text>
</comment>